<evidence type="ECO:0008006" key="5">
    <source>
        <dbReference type="Google" id="ProtNLM"/>
    </source>
</evidence>
<name>A0A420Y665_9PEZI</name>
<dbReference type="Proteomes" id="UP000275385">
    <property type="component" value="Unassembled WGS sequence"/>
</dbReference>
<keyword evidence="2" id="KW-1133">Transmembrane helix</keyword>
<proteinExistence type="predicted"/>
<feature type="transmembrane region" description="Helical" evidence="2">
    <location>
        <begin position="12"/>
        <end position="35"/>
    </location>
</feature>
<organism evidence="3 4">
    <name type="scientific">Coniochaeta pulveracea</name>
    <dbReference type="NCBI Taxonomy" id="177199"/>
    <lineage>
        <taxon>Eukaryota</taxon>
        <taxon>Fungi</taxon>
        <taxon>Dikarya</taxon>
        <taxon>Ascomycota</taxon>
        <taxon>Pezizomycotina</taxon>
        <taxon>Sordariomycetes</taxon>
        <taxon>Sordariomycetidae</taxon>
        <taxon>Coniochaetales</taxon>
        <taxon>Coniochaetaceae</taxon>
        <taxon>Coniochaeta</taxon>
    </lineage>
</organism>
<feature type="transmembrane region" description="Helical" evidence="2">
    <location>
        <begin position="81"/>
        <end position="99"/>
    </location>
</feature>
<sequence>MGKRAGLALKSLQWAIRAIEFCCAAVILAIFSYFLASLVNHHIHVATWVRAVEGISGAAALYTIIGLLLLCFVAGHAFFSLIAVILDLCFVGAFVYLAVANRHGASSCRGHVDTVFGSGNASSNVRDPHSSSWTELPTLRTACRLQTACFSVAIIGILFFLLSALVELALMRHHRKEKKFGPGPNNDYTEGSGRKRGGFFSFGRKRNNAALGHDGNALPTHTTPADVRDSYATEQTRVGTSHGTETYNKYGESGYNTANQKVAPPAGAPPATHGHHNTGTYDNSVDAQFGTGVTGSGPGTSVVQTTDAAQYPTHNYRYDDGTYNAR</sequence>
<evidence type="ECO:0000313" key="3">
    <source>
        <dbReference type="EMBL" id="RKU43388.1"/>
    </source>
</evidence>
<evidence type="ECO:0000256" key="2">
    <source>
        <dbReference type="SAM" id="Phobius"/>
    </source>
</evidence>
<reference evidence="3 4" key="1">
    <citation type="submission" date="2018-08" db="EMBL/GenBank/DDBJ databases">
        <title>Draft genome of the lignicolous fungus Coniochaeta pulveracea.</title>
        <authorList>
            <person name="Borstlap C.J."/>
            <person name="De Witt R.N."/>
            <person name="Botha A."/>
            <person name="Volschenk H."/>
        </authorList>
    </citation>
    <scope>NUCLEOTIDE SEQUENCE [LARGE SCALE GENOMIC DNA]</scope>
    <source>
        <strain evidence="3 4">CAB683</strain>
    </source>
</reference>
<keyword evidence="4" id="KW-1185">Reference proteome</keyword>
<accession>A0A420Y665</accession>
<dbReference type="AlphaFoldDB" id="A0A420Y665"/>
<keyword evidence="2" id="KW-0472">Membrane</keyword>
<evidence type="ECO:0000313" key="4">
    <source>
        <dbReference type="Proteomes" id="UP000275385"/>
    </source>
</evidence>
<gene>
    <name evidence="3" type="ORF">DL546_001540</name>
</gene>
<feature type="region of interest" description="Disordered" evidence="1">
    <location>
        <begin position="261"/>
        <end position="281"/>
    </location>
</feature>
<protein>
    <recommendedName>
        <fullName evidence="5">MARVEL domain-containing protein</fullName>
    </recommendedName>
</protein>
<feature type="transmembrane region" description="Helical" evidence="2">
    <location>
        <begin position="55"/>
        <end position="74"/>
    </location>
</feature>
<dbReference type="OrthoDB" id="5342507at2759"/>
<feature type="transmembrane region" description="Helical" evidence="2">
    <location>
        <begin position="145"/>
        <end position="170"/>
    </location>
</feature>
<comment type="caution">
    <text evidence="3">The sequence shown here is derived from an EMBL/GenBank/DDBJ whole genome shotgun (WGS) entry which is preliminary data.</text>
</comment>
<keyword evidence="2" id="KW-0812">Transmembrane</keyword>
<evidence type="ECO:0000256" key="1">
    <source>
        <dbReference type="SAM" id="MobiDB-lite"/>
    </source>
</evidence>
<dbReference type="EMBL" id="QVQW01000043">
    <property type="protein sequence ID" value="RKU43388.1"/>
    <property type="molecule type" value="Genomic_DNA"/>
</dbReference>